<protein>
    <submittedName>
        <fullName evidence="1">Uncharacterized protein</fullName>
    </submittedName>
</protein>
<evidence type="ECO:0000313" key="1">
    <source>
        <dbReference type="EMBL" id="THU50192.1"/>
    </source>
</evidence>
<evidence type="ECO:0000313" key="2">
    <source>
        <dbReference type="Proteomes" id="UP000317650"/>
    </source>
</evidence>
<reference evidence="1 2" key="1">
    <citation type="journal article" date="2019" name="Nat. Plants">
        <title>Genome sequencing of Musa balbisiana reveals subgenome evolution and function divergence in polyploid bananas.</title>
        <authorList>
            <person name="Yao X."/>
        </authorList>
    </citation>
    <scope>NUCLEOTIDE SEQUENCE [LARGE SCALE GENOMIC DNA]</scope>
    <source>
        <strain evidence="2">cv. DH-PKW</strain>
        <tissue evidence="1">Leaves</tissue>
    </source>
</reference>
<sequence length="308" mass="35192">MVMAIATRMMVACFMARSDRITMASSAEQGDKYRDFMYGEGEKDTQWRFGAPPNYDVVNKLFEEGRTQVWPVGSLEERVQRLVKTWEMELVHKVRPEDYKSINPQKFRLSLNGKEGLSAQQIRDMGGSYNAFLQTSLPPELRIYDPSVETAESSGKEFATTFPRGFAVEILQVLSGPPGTMKRHPLPSFGYWDYYDELLSAHYFESAVQAGVIRGHYFGEDGDLFYHGKVIKKVGNAGGEKQHGKEQQRKQVKVGDMKLQTTPRRPRAFKAVDEDLYKIPPELLYQKPKRKRSLRRLWSGCMGINSVA</sequence>
<comment type="caution">
    <text evidence="1">The sequence shown here is derived from an EMBL/GenBank/DDBJ whole genome shotgun (WGS) entry which is preliminary data.</text>
</comment>
<gene>
    <name evidence="1" type="ORF">C4D60_Mb06t17520</name>
</gene>
<accession>A0A4S8IR88</accession>
<keyword evidence="2" id="KW-1185">Reference proteome</keyword>
<dbReference type="InterPro" id="IPR053218">
    <property type="entry name" value="Pathogen-related_defense"/>
</dbReference>
<dbReference type="PANTHER" id="PTHR31723:SF5">
    <property type="entry name" value="OS01G0248500 PROTEIN"/>
    <property type="match status" value="1"/>
</dbReference>
<dbReference type="Proteomes" id="UP000317650">
    <property type="component" value="Chromosome 6"/>
</dbReference>
<proteinExistence type="predicted"/>
<organism evidence="1 2">
    <name type="scientific">Musa balbisiana</name>
    <name type="common">Banana</name>
    <dbReference type="NCBI Taxonomy" id="52838"/>
    <lineage>
        <taxon>Eukaryota</taxon>
        <taxon>Viridiplantae</taxon>
        <taxon>Streptophyta</taxon>
        <taxon>Embryophyta</taxon>
        <taxon>Tracheophyta</taxon>
        <taxon>Spermatophyta</taxon>
        <taxon>Magnoliopsida</taxon>
        <taxon>Liliopsida</taxon>
        <taxon>Zingiberales</taxon>
        <taxon>Musaceae</taxon>
        <taxon>Musa</taxon>
    </lineage>
</organism>
<dbReference type="EMBL" id="PYDT01000009">
    <property type="protein sequence ID" value="THU50192.1"/>
    <property type="molecule type" value="Genomic_DNA"/>
</dbReference>
<name>A0A4S8IR88_MUSBA</name>
<dbReference type="AlphaFoldDB" id="A0A4S8IR88"/>
<dbReference type="PANTHER" id="PTHR31723">
    <property type="entry name" value="PATHOGENESIS-RELATED FAMILY PROTEIN"/>
    <property type="match status" value="1"/>
</dbReference>